<dbReference type="EMBL" id="JQBP01000002">
    <property type="protein sequence ID" value="KRN75479.1"/>
    <property type="molecule type" value="Genomic_DNA"/>
</dbReference>
<comment type="subcellular location">
    <subcellularLocation>
        <location evidence="3">Cytoplasm</location>
    </subcellularLocation>
</comment>
<dbReference type="NCBIfam" id="NF010191">
    <property type="entry name" value="PRK13670.1"/>
    <property type="match status" value="1"/>
</dbReference>
<reference evidence="4 5" key="1">
    <citation type="journal article" date="2015" name="Genome Announc.">
        <title>Expanding the biotechnology potential of lactobacilli through comparative genomics of 213 strains and associated genera.</title>
        <authorList>
            <person name="Sun Z."/>
            <person name="Harris H.M."/>
            <person name="McCann A."/>
            <person name="Guo C."/>
            <person name="Argimon S."/>
            <person name="Zhang W."/>
            <person name="Yang X."/>
            <person name="Jeffery I.B."/>
            <person name="Cooney J.C."/>
            <person name="Kagawa T.F."/>
            <person name="Liu W."/>
            <person name="Song Y."/>
            <person name="Salvetti E."/>
            <person name="Wrobel A."/>
            <person name="Rasinkangas P."/>
            <person name="Parkhill J."/>
            <person name="Rea M.C."/>
            <person name="O'Sullivan O."/>
            <person name="Ritari J."/>
            <person name="Douillard F.P."/>
            <person name="Paul Ross R."/>
            <person name="Yang R."/>
            <person name="Briner A.E."/>
            <person name="Felis G.E."/>
            <person name="de Vos W.M."/>
            <person name="Barrangou R."/>
            <person name="Klaenhammer T.R."/>
            <person name="Caufield P.W."/>
            <person name="Cui Y."/>
            <person name="Zhang H."/>
            <person name="O'Toole P.W."/>
        </authorList>
    </citation>
    <scope>NUCLEOTIDE SEQUENCE [LARGE SCALE GENOMIC DNA]</scope>
    <source>
        <strain evidence="4 5">DSM 20593</strain>
    </source>
</reference>
<dbReference type="EC" id="6.3.4.-" evidence="3"/>
<dbReference type="SUPFAM" id="SSF52374">
    <property type="entry name" value="Nucleotidylyl transferase"/>
    <property type="match status" value="1"/>
</dbReference>
<feature type="binding site" evidence="3">
    <location>
        <position position="155"/>
    </location>
    <ligand>
        <name>ATP</name>
        <dbReference type="ChEBI" id="CHEBI:30616"/>
    </ligand>
</feature>
<keyword evidence="3" id="KW-0067">ATP-binding</keyword>
<dbReference type="PANTHER" id="PTHR37825">
    <property type="entry name" value="TRNA(MET) CYTIDINE ACETATE LIGASE"/>
    <property type="match status" value="1"/>
</dbReference>
<keyword evidence="2 3" id="KW-0819">tRNA processing</keyword>
<dbReference type="GO" id="GO:0005737">
    <property type="term" value="C:cytoplasm"/>
    <property type="evidence" value="ECO:0007669"/>
    <property type="project" value="UniProtKB-SubCell"/>
</dbReference>
<dbReference type="HAMAP" id="MF_01539">
    <property type="entry name" value="TmcAL"/>
    <property type="match status" value="1"/>
</dbReference>
<dbReference type="STRING" id="1616.IV73_GL000648"/>
<protein>
    <recommendedName>
        <fullName evidence="3">tRNA(Met) cytidine acetate ligase</fullName>
        <ecNumber evidence="3">6.3.4.-</ecNumber>
    </recommendedName>
</protein>
<dbReference type="GO" id="GO:0005524">
    <property type="term" value="F:ATP binding"/>
    <property type="evidence" value="ECO:0007669"/>
    <property type="project" value="UniProtKB-KW"/>
</dbReference>
<organism evidence="4 5">
    <name type="scientific">Weissella kandleri</name>
    <dbReference type="NCBI Taxonomy" id="1616"/>
    <lineage>
        <taxon>Bacteria</taxon>
        <taxon>Bacillati</taxon>
        <taxon>Bacillota</taxon>
        <taxon>Bacilli</taxon>
        <taxon>Lactobacillales</taxon>
        <taxon>Lactobacillaceae</taxon>
        <taxon>Weissella</taxon>
    </lineage>
</organism>
<dbReference type="GO" id="GO:0006400">
    <property type="term" value="P:tRNA modification"/>
    <property type="evidence" value="ECO:0007669"/>
    <property type="project" value="UniProtKB-UniRule"/>
</dbReference>
<keyword evidence="3" id="KW-0963">Cytoplasm</keyword>
<evidence type="ECO:0000256" key="2">
    <source>
        <dbReference type="ARBA" id="ARBA00022694"/>
    </source>
</evidence>
<dbReference type="GO" id="GO:0016879">
    <property type="term" value="F:ligase activity, forming carbon-nitrogen bonds"/>
    <property type="evidence" value="ECO:0007669"/>
    <property type="project" value="UniProtKB-UniRule"/>
</dbReference>
<dbReference type="InterPro" id="IPR008513">
    <property type="entry name" value="tRNA(Met)_cyd_acetate_ligase"/>
</dbReference>
<evidence type="ECO:0000256" key="3">
    <source>
        <dbReference type="HAMAP-Rule" id="MF_01539"/>
    </source>
</evidence>
<comment type="function">
    <text evidence="3">Catalyzes the formation of N(4)-acetylcytidine (ac(4)C) at the wobble position of elongator tRNA(Met), using acetate and ATP as substrates. First activates an acetate ion to form acetyladenylate (Ac-AMP) and then transfers the acetyl group to tRNA to form ac(4)C34.</text>
</comment>
<comment type="catalytic activity">
    <reaction evidence="3">
        <text>cytidine(34) in elongator tRNA(Met) + acetate + ATP = N(4)-acetylcytidine(34) in elongator tRNA(Met) + AMP + diphosphate</text>
        <dbReference type="Rhea" id="RHEA:58144"/>
        <dbReference type="Rhea" id="RHEA-COMP:10693"/>
        <dbReference type="Rhea" id="RHEA-COMP:10694"/>
        <dbReference type="ChEBI" id="CHEBI:30089"/>
        <dbReference type="ChEBI" id="CHEBI:30616"/>
        <dbReference type="ChEBI" id="CHEBI:33019"/>
        <dbReference type="ChEBI" id="CHEBI:74900"/>
        <dbReference type="ChEBI" id="CHEBI:82748"/>
        <dbReference type="ChEBI" id="CHEBI:456215"/>
    </reaction>
</comment>
<sequence length="407" mass="46698">MMGKAVGLITEYNPFHNGHQYHLQQAKQLTQADTVIAVMSGNFVQRGEPALYDKWQRSAAAVENGVDLVLELPVAFAIQPGPFFAQGAVEILVAAGVSEIVFGAEHAEWDFMALAKAIQQAPDDSQIFQQYDQPYASSYNQMLKERFKIEITSPNDWLGLSYAFALLALGQADQVQLRAIQRQGSAYHAVELHPQQFASATALRQALQNDHLNVEQLALYVPKGTQRLFLEQAPLDWQPVKQWSLLKYIVMTREITELEQIYQLNDGLAQRLQKTVQAYWQLEVLDWDDFMQSFKSKRYTYSRLQRNLLYVLLNITQNEMEFAMQHLYLRPLAFNVQGQAWLKALRKQATLPVIGRVNQENSKTILKLDVRAGRLYEYFQPNHQVSNKDVHQHPFILKGASHEMEFK</sequence>
<comment type="caution">
    <text evidence="4">The sequence shown here is derived from an EMBL/GenBank/DDBJ whole genome shotgun (WGS) entry which is preliminary data.</text>
</comment>
<evidence type="ECO:0000313" key="5">
    <source>
        <dbReference type="Proteomes" id="UP000051655"/>
    </source>
</evidence>
<comment type="similarity">
    <text evidence="3">Belongs to the TmcAL family.</text>
</comment>
<feature type="binding site" evidence="3">
    <location>
        <position position="103"/>
    </location>
    <ligand>
        <name>ATP</name>
        <dbReference type="ChEBI" id="CHEBI:30616"/>
    </ligand>
</feature>
<keyword evidence="3" id="KW-0547">Nucleotide-binding</keyword>
<dbReference type="PANTHER" id="PTHR37825:SF1">
    <property type="entry name" value="TRNA(MET) CYTIDINE ACETATE LIGASE"/>
    <property type="match status" value="1"/>
</dbReference>
<dbReference type="AlphaFoldDB" id="A0A0R2JM45"/>
<accession>A0A0R2JM45</accession>
<proteinExistence type="inferred from homology"/>
<evidence type="ECO:0000313" key="4">
    <source>
        <dbReference type="EMBL" id="KRN75479.1"/>
    </source>
</evidence>
<evidence type="ECO:0000256" key="1">
    <source>
        <dbReference type="ARBA" id="ARBA00022598"/>
    </source>
</evidence>
<comment type="caution">
    <text evidence="3">Lacks conserved residue(s) required for the propagation of feature annotation.</text>
</comment>
<gene>
    <name evidence="3" type="primary">tmcAL</name>
    <name evidence="4" type="ORF">IV73_GL000648</name>
</gene>
<feature type="binding site" evidence="3">
    <location>
        <begin position="9"/>
        <end position="22"/>
    </location>
    <ligand>
        <name>ATP</name>
        <dbReference type="ChEBI" id="CHEBI:30616"/>
    </ligand>
</feature>
<keyword evidence="3" id="KW-0820">tRNA-binding</keyword>
<dbReference type="Pfam" id="PF05636">
    <property type="entry name" value="HIGH_NTase1"/>
    <property type="match status" value="1"/>
</dbReference>
<dbReference type="InterPro" id="IPR014729">
    <property type="entry name" value="Rossmann-like_a/b/a_fold"/>
</dbReference>
<keyword evidence="1 3" id="KW-0436">Ligase</keyword>
<keyword evidence="3" id="KW-0694">RNA-binding</keyword>
<name>A0A0R2JM45_9LACO</name>
<dbReference type="Gene3D" id="3.40.50.620">
    <property type="entry name" value="HUPs"/>
    <property type="match status" value="1"/>
</dbReference>
<dbReference type="GO" id="GO:0000049">
    <property type="term" value="F:tRNA binding"/>
    <property type="evidence" value="ECO:0007669"/>
    <property type="project" value="UniProtKB-KW"/>
</dbReference>
<dbReference type="PATRIC" id="fig|1616.3.peg.666"/>
<feature type="binding site" evidence="3">
    <location>
        <position position="182"/>
    </location>
    <ligand>
        <name>ATP</name>
        <dbReference type="ChEBI" id="CHEBI:30616"/>
    </ligand>
</feature>
<dbReference type="Proteomes" id="UP000051655">
    <property type="component" value="Unassembled WGS sequence"/>
</dbReference>
<keyword evidence="5" id="KW-1185">Reference proteome</keyword>